<gene>
    <name evidence="1" type="ORF">STRIP9103_07323</name>
</gene>
<dbReference type="Proteomes" id="UP000010411">
    <property type="component" value="Unassembled WGS sequence"/>
</dbReference>
<reference evidence="1 2" key="1">
    <citation type="submission" date="2012-11" db="EMBL/GenBank/DDBJ databases">
        <authorList>
            <person name="Huguet-Tapia J.C."/>
            <person name="Durkin A.S."/>
            <person name="Pettis G.S."/>
            <person name="Badger J.H."/>
        </authorList>
    </citation>
    <scope>NUCLEOTIDE SEQUENCE [LARGE SCALE GENOMIC DNA]</scope>
    <source>
        <strain evidence="1 2">91-03</strain>
    </source>
</reference>
<evidence type="ECO:0000313" key="1">
    <source>
        <dbReference type="EMBL" id="EKX67773.1"/>
    </source>
</evidence>
<accession>L1L5B0</accession>
<name>L1L5B0_9ACTN</name>
<organism evidence="1 2">
    <name type="scientific">Streptomyces ipomoeae 91-03</name>
    <dbReference type="NCBI Taxonomy" id="698759"/>
    <lineage>
        <taxon>Bacteria</taxon>
        <taxon>Bacillati</taxon>
        <taxon>Actinomycetota</taxon>
        <taxon>Actinomycetes</taxon>
        <taxon>Kitasatosporales</taxon>
        <taxon>Streptomycetaceae</taxon>
        <taxon>Streptomyces</taxon>
    </lineage>
</organism>
<keyword evidence="2" id="KW-1185">Reference proteome</keyword>
<sequence length="42" mass="4291">MVEAEARGVRGGIKIEFSSMGAAGGRVWLRSQVEGAGVGSRA</sequence>
<protein>
    <submittedName>
        <fullName evidence="1">Uncharacterized protein</fullName>
    </submittedName>
</protein>
<dbReference type="EMBL" id="AEJC01000120">
    <property type="protein sequence ID" value="EKX67773.1"/>
    <property type="molecule type" value="Genomic_DNA"/>
</dbReference>
<evidence type="ECO:0000313" key="2">
    <source>
        <dbReference type="Proteomes" id="UP000010411"/>
    </source>
</evidence>
<dbReference type="AlphaFoldDB" id="L1L5B0"/>
<proteinExistence type="predicted"/>
<comment type="caution">
    <text evidence="1">The sequence shown here is derived from an EMBL/GenBank/DDBJ whole genome shotgun (WGS) entry which is preliminary data.</text>
</comment>
<dbReference type="PATRIC" id="fig|698759.3.peg.1690"/>